<keyword evidence="7" id="KW-0032">Aminotransferase</keyword>
<dbReference type="EMBL" id="JAGWCR010000009">
    <property type="protein sequence ID" value="MBS3650395.1"/>
    <property type="molecule type" value="Genomic_DNA"/>
</dbReference>
<dbReference type="AlphaFoldDB" id="A0A942E3H1"/>
<evidence type="ECO:0000256" key="3">
    <source>
        <dbReference type="ARBA" id="ARBA00014472"/>
    </source>
</evidence>
<evidence type="ECO:0000256" key="2">
    <source>
        <dbReference type="ARBA" id="ARBA00009320"/>
    </source>
</evidence>
<dbReference type="Gene3D" id="3.20.10.10">
    <property type="entry name" value="D-amino Acid Aminotransferase, subunit A, domain 2"/>
    <property type="match status" value="1"/>
</dbReference>
<dbReference type="NCBIfam" id="NF005729">
    <property type="entry name" value="PRK07546.1-3"/>
    <property type="match status" value="1"/>
</dbReference>
<organism evidence="7 8">
    <name type="scientific">Pseudaminobacter soli</name>
    <name type="common">ex Zhang et al. 2022</name>
    <dbReference type="NCBI Taxonomy" id="2831468"/>
    <lineage>
        <taxon>Bacteria</taxon>
        <taxon>Pseudomonadati</taxon>
        <taxon>Pseudomonadota</taxon>
        <taxon>Alphaproteobacteria</taxon>
        <taxon>Hyphomicrobiales</taxon>
        <taxon>Phyllobacteriaceae</taxon>
        <taxon>Pseudaminobacter</taxon>
    </lineage>
</organism>
<dbReference type="InterPro" id="IPR043132">
    <property type="entry name" value="BCAT-like_C"/>
</dbReference>
<dbReference type="InterPro" id="IPR043131">
    <property type="entry name" value="BCAT-like_N"/>
</dbReference>
<dbReference type="InterPro" id="IPR036038">
    <property type="entry name" value="Aminotransferase-like"/>
</dbReference>
<evidence type="ECO:0000313" key="7">
    <source>
        <dbReference type="EMBL" id="MBS3650395.1"/>
    </source>
</evidence>
<dbReference type="RefSeq" id="WP_188255954.1">
    <property type="nucleotide sequence ID" value="NZ_JABVCF010000009.1"/>
</dbReference>
<reference evidence="7" key="1">
    <citation type="submission" date="2021-04" db="EMBL/GenBank/DDBJ databases">
        <title>Pseudaminobacter soli sp. nov., isolated from paddy soil contaminated by heavy metals.</title>
        <authorList>
            <person name="Zhang K."/>
        </authorList>
    </citation>
    <scope>NUCLEOTIDE SEQUENCE</scope>
    <source>
        <strain evidence="7">19-2017</strain>
    </source>
</reference>
<name>A0A942E3H1_9HYPH</name>
<dbReference type="NCBIfam" id="NF005731">
    <property type="entry name" value="PRK07546.1-5"/>
    <property type="match status" value="1"/>
</dbReference>
<dbReference type="Proteomes" id="UP000680348">
    <property type="component" value="Unassembled WGS sequence"/>
</dbReference>
<dbReference type="PROSITE" id="PS00770">
    <property type="entry name" value="AA_TRANSFER_CLASS_4"/>
    <property type="match status" value="1"/>
</dbReference>
<gene>
    <name evidence="7" type="ORF">KEU06_17405</name>
</gene>
<evidence type="ECO:0000256" key="1">
    <source>
        <dbReference type="ARBA" id="ARBA00001933"/>
    </source>
</evidence>
<evidence type="ECO:0000313" key="8">
    <source>
        <dbReference type="Proteomes" id="UP000680348"/>
    </source>
</evidence>
<comment type="caution">
    <text evidence="7">The sequence shown here is derived from an EMBL/GenBank/DDBJ whole genome shotgun (WGS) entry which is preliminary data.</text>
</comment>
<keyword evidence="7" id="KW-0808">Transferase</keyword>
<dbReference type="InterPro" id="IPR018300">
    <property type="entry name" value="Aminotrans_IV_CS"/>
</dbReference>
<keyword evidence="8" id="KW-1185">Reference proteome</keyword>
<evidence type="ECO:0000256" key="4">
    <source>
        <dbReference type="ARBA" id="ARBA00022898"/>
    </source>
</evidence>
<keyword evidence="4 6" id="KW-0663">Pyridoxal phosphate</keyword>
<dbReference type="GO" id="GO:0008483">
    <property type="term" value="F:transaminase activity"/>
    <property type="evidence" value="ECO:0007669"/>
    <property type="project" value="UniProtKB-KW"/>
</dbReference>
<comment type="cofactor">
    <cofactor evidence="1 6">
        <name>pyridoxal 5'-phosphate</name>
        <dbReference type="ChEBI" id="CHEBI:597326"/>
    </cofactor>
</comment>
<dbReference type="SUPFAM" id="SSF56752">
    <property type="entry name" value="D-aminoacid aminotransferase-like PLP-dependent enzymes"/>
    <property type="match status" value="1"/>
</dbReference>
<protein>
    <recommendedName>
        <fullName evidence="3">Probable branched-chain-amino-acid aminotransferase</fullName>
    </recommendedName>
</protein>
<dbReference type="Gene3D" id="3.30.470.10">
    <property type="match status" value="1"/>
</dbReference>
<sequence>MSSQGSLRDGDGPGFGLIETMRWEPEQGFIRLPRHLGRLAQSAAELGLRCDLAKVERELAKVSGALPLRVRLVLSPDGLPSVTTQPFQPLPEGVVWRLGIANARLNSADPLLRHKTTRRDTYQQARSEFTPAEADEVILLNERDEVCEGTITNVFVDPGDGGPLLTPALSCGLLAGVLRGELLDESAAREATLFLADLEGAKAIFVGNSLRGLIPAELAPH</sequence>
<evidence type="ECO:0000256" key="5">
    <source>
        <dbReference type="RuleBase" id="RU004106"/>
    </source>
</evidence>
<proteinExistence type="inferred from homology"/>
<comment type="similarity">
    <text evidence="2 5">Belongs to the class-IV pyridoxal-phosphate-dependent aminotransferase family.</text>
</comment>
<evidence type="ECO:0000256" key="6">
    <source>
        <dbReference type="RuleBase" id="RU004516"/>
    </source>
</evidence>
<dbReference type="Pfam" id="PF01063">
    <property type="entry name" value="Aminotran_4"/>
    <property type="match status" value="1"/>
</dbReference>
<accession>A0A942E3H1</accession>
<dbReference type="InterPro" id="IPR001544">
    <property type="entry name" value="Aminotrans_IV"/>
</dbReference>